<evidence type="ECO:0000313" key="2">
    <source>
        <dbReference type="Proteomes" id="UP000182100"/>
    </source>
</evidence>
<evidence type="ECO:0000313" key="1">
    <source>
        <dbReference type="EMBL" id="SDC53558.1"/>
    </source>
</evidence>
<sequence>MAQPFTEERGLRTPSLKLKRRAVEQAYEKEVEALYRTWGIGYRTWGTGARRRSARRRYAHRARIAPLGMHHGR</sequence>
<gene>
    <name evidence="1" type="ORF">SAMN05216505_102489</name>
</gene>
<dbReference type="RefSeq" id="WP_143030477.1">
    <property type="nucleotide sequence ID" value="NZ_FMZK01000002.1"/>
</dbReference>
<proteinExistence type="predicted"/>
<protein>
    <submittedName>
        <fullName evidence="1">Uncharacterized protein</fullName>
    </submittedName>
</protein>
<dbReference type="STRING" id="67344.SAMN05216505_102489"/>
<reference evidence="2" key="1">
    <citation type="submission" date="2016-10" db="EMBL/GenBank/DDBJ databases">
        <authorList>
            <person name="Varghese N."/>
            <person name="Submissions S."/>
        </authorList>
    </citation>
    <scope>NUCLEOTIDE SEQUENCE [LARGE SCALE GENOMIC DNA]</scope>
    <source>
        <strain evidence="2">CGMCC 4.3504</strain>
    </source>
</reference>
<dbReference type="EMBL" id="FMZK01000002">
    <property type="protein sequence ID" value="SDC53558.1"/>
    <property type="molecule type" value="Genomic_DNA"/>
</dbReference>
<dbReference type="AlphaFoldDB" id="A0A1G6MD75"/>
<name>A0A1G6MD75_9ACTN</name>
<dbReference type="Proteomes" id="UP000182100">
    <property type="component" value="Unassembled WGS sequence"/>
</dbReference>
<accession>A0A1G6MD75</accession>
<organism evidence="1 2">
    <name type="scientific">Streptomyces prasinopilosus</name>
    <dbReference type="NCBI Taxonomy" id="67344"/>
    <lineage>
        <taxon>Bacteria</taxon>
        <taxon>Bacillati</taxon>
        <taxon>Actinomycetota</taxon>
        <taxon>Actinomycetes</taxon>
        <taxon>Kitasatosporales</taxon>
        <taxon>Streptomycetaceae</taxon>
        <taxon>Streptomyces</taxon>
    </lineage>
</organism>
<keyword evidence="2" id="KW-1185">Reference proteome</keyword>